<dbReference type="InterPro" id="IPR036188">
    <property type="entry name" value="FAD/NAD-bd_sf"/>
</dbReference>
<dbReference type="PANTHER" id="PTHR10668">
    <property type="entry name" value="PHYTOENE DEHYDROGENASE"/>
    <property type="match status" value="1"/>
</dbReference>
<evidence type="ECO:0000256" key="3">
    <source>
        <dbReference type="ARBA" id="ARBA00040298"/>
    </source>
</evidence>
<dbReference type="Gene3D" id="3.50.50.60">
    <property type="entry name" value="FAD/NAD(P)-binding domain"/>
    <property type="match status" value="2"/>
</dbReference>
<dbReference type="OrthoDB" id="9814556at2"/>
<dbReference type="EMBL" id="CP042913">
    <property type="protein sequence ID" value="QEG34190.1"/>
    <property type="molecule type" value="Genomic_DNA"/>
</dbReference>
<comment type="subunit">
    <text evidence="2">Interacts with COX5B; this interaction may contribute to localize PYROXD2 to the inner face of the inner mitochondrial membrane.</text>
</comment>
<name>A0A5B9Q985_9BACT</name>
<accession>A0A5B9Q985</accession>
<feature type="domain" description="Amine oxidase" evidence="4">
    <location>
        <begin position="53"/>
        <end position="535"/>
    </location>
</feature>
<evidence type="ECO:0000313" key="6">
    <source>
        <dbReference type="Proteomes" id="UP000323917"/>
    </source>
</evidence>
<dbReference type="GO" id="GO:0016491">
    <property type="term" value="F:oxidoreductase activity"/>
    <property type="evidence" value="ECO:0007669"/>
    <property type="project" value="UniProtKB-KW"/>
</dbReference>
<dbReference type="Proteomes" id="UP000323917">
    <property type="component" value="Chromosome"/>
</dbReference>
<evidence type="ECO:0000256" key="1">
    <source>
        <dbReference type="ARBA" id="ARBA00037217"/>
    </source>
</evidence>
<dbReference type="PANTHER" id="PTHR10668:SF103">
    <property type="entry name" value="PYRIDINE NUCLEOTIDE-DISULFIDE OXIDOREDUCTASE DOMAIN-CONTAINING PROTEIN 2"/>
    <property type="match status" value="1"/>
</dbReference>
<dbReference type="RefSeq" id="WP_148072871.1">
    <property type="nucleotide sequence ID" value="NZ_CP042913.1"/>
</dbReference>
<keyword evidence="6" id="KW-1185">Reference proteome</keyword>
<dbReference type="InterPro" id="IPR006311">
    <property type="entry name" value="TAT_signal"/>
</dbReference>
<dbReference type="SUPFAM" id="SSF51905">
    <property type="entry name" value="FAD/NAD(P)-binding domain"/>
    <property type="match status" value="1"/>
</dbReference>
<evidence type="ECO:0000256" key="2">
    <source>
        <dbReference type="ARBA" id="ARBA00038825"/>
    </source>
</evidence>
<organism evidence="5 6">
    <name type="scientific">Bythopirellula goksoeyrii</name>
    <dbReference type="NCBI Taxonomy" id="1400387"/>
    <lineage>
        <taxon>Bacteria</taxon>
        <taxon>Pseudomonadati</taxon>
        <taxon>Planctomycetota</taxon>
        <taxon>Planctomycetia</taxon>
        <taxon>Pirellulales</taxon>
        <taxon>Lacipirellulaceae</taxon>
        <taxon>Bythopirellula</taxon>
    </lineage>
</organism>
<comment type="function">
    <text evidence="1">Probable oxidoreductase that may play a role as regulator of mitochondrial function.</text>
</comment>
<evidence type="ECO:0000259" key="4">
    <source>
        <dbReference type="Pfam" id="PF01593"/>
    </source>
</evidence>
<reference evidence="5 6" key="1">
    <citation type="submission" date="2019-08" db="EMBL/GenBank/DDBJ databases">
        <title>Deep-cultivation of Planctomycetes and their phenomic and genomic characterization uncovers novel biology.</title>
        <authorList>
            <person name="Wiegand S."/>
            <person name="Jogler M."/>
            <person name="Boedeker C."/>
            <person name="Pinto D."/>
            <person name="Vollmers J."/>
            <person name="Rivas-Marin E."/>
            <person name="Kohn T."/>
            <person name="Peeters S.H."/>
            <person name="Heuer A."/>
            <person name="Rast P."/>
            <person name="Oberbeckmann S."/>
            <person name="Bunk B."/>
            <person name="Jeske O."/>
            <person name="Meyerdierks A."/>
            <person name="Storesund J.E."/>
            <person name="Kallscheuer N."/>
            <person name="Luecker S."/>
            <person name="Lage O.M."/>
            <person name="Pohl T."/>
            <person name="Merkel B.J."/>
            <person name="Hornburger P."/>
            <person name="Mueller R.-W."/>
            <person name="Bruemmer F."/>
            <person name="Labrenz M."/>
            <person name="Spormann A.M."/>
            <person name="Op den Camp H."/>
            <person name="Overmann J."/>
            <person name="Amann R."/>
            <person name="Jetten M.S.M."/>
            <person name="Mascher T."/>
            <person name="Medema M.H."/>
            <person name="Devos D.P."/>
            <person name="Kaster A.-K."/>
            <person name="Ovreas L."/>
            <person name="Rohde M."/>
            <person name="Galperin M.Y."/>
            <person name="Jogler C."/>
        </authorList>
    </citation>
    <scope>NUCLEOTIDE SEQUENCE [LARGE SCALE GENOMIC DNA]</scope>
    <source>
        <strain evidence="5 6">Pr1d</strain>
    </source>
</reference>
<dbReference type="KEGG" id="bgok:Pr1d_14630"/>
<dbReference type="Pfam" id="PF01593">
    <property type="entry name" value="Amino_oxidase"/>
    <property type="match status" value="1"/>
</dbReference>
<proteinExistence type="predicted"/>
<dbReference type="PROSITE" id="PS51318">
    <property type="entry name" value="TAT"/>
    <property type="match status" value="1"/>
</dbReference>
<protein>
    <recommendedName>
        <fullName evidence="3">Pyridine nucleotide-disulfide oxidoreductase domain-containing protein 2</fullName>
    </recommendedName>
</protein>
<dbReference type="AlphaFoldDB" id="A0A5B9Q985"/>
<gene>
    <name evidence="5" type="primary">carC_1</name>
    <name evidence="5" type="ORF">Pr1d_14630</name>
</gene>
<sequence>MADESNINRRELLGAAAVAAAGVSMLSADQAEEKPMPLPDAIFIGAGINSLGAAYLLGKAGWRVLVLDRNEQPGGAVRTLELTLPGYKHDIGAMNLTVLANSPFFAEHKTQFAKHGVEFIKADHCFGSIASDGRFLGITTDRDVNVRAIADFSQADADAWKTWSADFDSCAPTLFRILSSPAAAGGPLEYLFGKGEVPEASRQALRGILLDSLRHNLTTRFKSDVVQAMIAAWGLHLDYAPDITGGCWMPFLETNVDERQGISLVKGGSGNVIHALCEMVRETGGEVRTSQTVEKIFFDKDRAEGVQLASGESIRCNKAVVASVTPTALLKLADGHLPTETTRQAQKWSYGPGTMVIHLALEDLPNWKACESARKSFYVHLAPSLDYLAAAYQEGMAGILTTKPFCVVGQPTAYDFSRAPAGKHVLWVMVRAVPSIIRGDAAGEIQGPDWTDEVKSAFADRVLDVIEDHAPGFRKLILGKKIISPSDLEQLNPNLVGGDLNAGSMQLAQFYGQRPFQGASRSPLPGLHLCGASTWPGGGAYPASGIMLAEDMLGAS</sequence>
<evidence type="ECO:0000313" key="5">
    <source>
        <dbReference type="EMBL" id="QEG34190.1"/>
    </source>
</evidence>
<keyword evidence="5" id="KW-0560">Oxidoreductase</keyword>
<dbReference type="InterPro" id="IPR002937">
    <property type="entry name" value="Amino_oxidase"/>
</dbReference>